<organism evidence="1 2">
    <name type="scientific">Rhizobium giardinii</name>
    <dbReference type="NCBI Taxonomy" id="56731"/>
    <lineage>
        <taxon>Bacteria</taxon>
        <taxon>Pseudomonadati</taxon>
        <taxon>Pseudomonadota</taxon>
        <taxon>Alphaproteobacteria</taxon>
        <taxon>Hyphomicrobiales</taxon>
        <taxon>Rhizobiaceae</taxon>
        <taxon>Rhizobium/Agrobacterium group</taxon>
        <taxon>Rhizobium</taxon>
    </lineage>
</organism>
<dbReference type="AlphaFoldDB" id="A0A7W8UD86"/>
<proteinExistence type="predicted"/>
<gene>
    <name evidence="1" type="ORF">GGD55_003981</name>
</gene>
<dbReference type="EMBL" id="JACHBK010000009">
    <property type="protein sequence ID" value="MBB5537265.1"/>
    <property type="molecule type" value="Genomic_DNA"/>
</dbReference>
<evidence type="ECO:0000313" key="2">
    <source>
        <dbReference type="Proteomes" id="UP000585507"/>
    </source>
</evidence>
<evidence type="ECO:0000313" key="1">
    <source>
        <dbReference type="EMBL" id="MBB5537265.1"/>
    </source>
</evidence>
<accession>A0A7W8UD86</accession>
<dbReference type="RefSeq" id="WP_018329452.1">
    <property type="nucleotide sequence ID" value="NZ_JACHBK010000009.1"/>
</dbReference>
<name>A0A7W8UD86_9HYPH</name>
<keyword evidence="2" id="KW-1185">Reference proteome</keyword>
<comment type="caution">
    <text evidence="1">The sequence shown here is derived from an EMBL/GenBank/DDBJ whole genome shotgun (WGS) entry which is preliminary data.</text>
</comment>
<dbReference type="Proteomes" id="UP000585507">
    <property type="component" value="Unassembled WGS sequence"/>
</dbReference>
<protein>
    <submittedName>
        <fullName evidence="1">Uncharacterized protein</fullName>
    </submittedName>
</protein>
<sequence length="75" mass="8221">MASSKKDGDAMLKLFSILDQLRSLPADEEAKAAWVSDPLRHPDIARMDARQLGDLPFPGPAIRAASRQCVDVCRT</sequence>
<reference evidence="1 2" key="1">
    <citation type="submission" date="2020-08" db="EMBL/GenBank/DDBJ databases">
        <title>Genomic Encyclopedia of Type Strains, Phase IV (KMG-V): Genome sequencing to study the core and pangenomes of soil and plant-associated prokaryotes.</title>
        <authorList>
            <person name="Whitman W."/>
        </authorList>
    </citation>
    <scope>NUCLEOTIDE SEQUENCE [LARGE SCALE GENOMIC DNA]</scope>
    <source>
        <strain evidence="1 2">SEMIA 4084</strain>
    </source>
</reference>